<name>A0A371GER3_MUCPR</name>
<organism evidence="1 2">
    <name type="scientific">Mucuna pruriens</name>
    <name type="common">Velvet bean</name>
    <name type="synonym">Dolichos pruriens</name>
    <dbReference type="NCBI Taxonomy" id="157652"/>
    <lineage>
        <taxon>Eukaryota</taxon>
        <taxon>Viridiplantae</taxon>
        <taxon>Streptophyta</taxon>
        <taxon>Embryophyta</taxon>
        <taxon>Tracheophyta</taxon>
        <taxon>Spermatophyta</taxon>
        <taxon>Magnoliopsida</taxon>
        <taxon>eudicotyledons</taxon>
        <taxon>Gunneridae</taxon>
        <taxon>Pentapetalae</taxon>
        <taxon>rosids</taxon>
        <taxon>fabids</taxon>
        <taxon>Fabales</taxon>
        <taxon>Fabaceae</taxon>
        <taxon>Papilionoideae</taxon>
        <taxon>50 kb inversion clade</taxon>
        <taxon>NPAAA clade</taxon>
        <taxon>indigoferoid/millettioid clade</taxon>
        <taxon>Phaseoleae</taxon>
        <taxon>Mucuna</taxon>
    </lineage>
</organism>
<evidence type="ECO:0000313" key="2">
    <source>
        <dbReference type="Proteomes" id="UP000257109"/>
    </source>
</evidence>
<keyword evidence="2" id="KW-1185">Reference proteome</keyword>
<reference evidence="1" key="1">
    <citation type="submission" date="2018-05" db="EMBL/GenBank/DDBJ databases">
        <title>Draft genome of Mucuna pruriens seed.</title>
        <authorList>
            <person name="Nnadi N.E."/>
            <person name="Vos R."/>
            <person name="Hasami M.H."/>
            <person name="Devisetty U.K."/>
            <person name="Aguiy J.C."/>
        </authorList>
    </citation>
    <scope>NUCLEOTIDE SEQUENCE [LARGE SCALE GENOMIC DNA]</scope>
    <source>
        <strain evidence="1">JCA_2017</strain>
    </source>
</reference>
<feature type="non-terminal residue" evidence="1">
    <location>
        <position position="1"/>
    </location>
</feature>
<comment type="caution">
    <text evidence="1">The sequence shown here is derived from an EMBL/GenBank/DDBJ whole genome shotgun (WGS) entry which is preliminary data.</text>
</comment>
<accession>A0A371GER3</accession>
<gene>
    <name evidence="1" type="ORF">CR513_29274</name>
</gene>
<dbReference type="EMBL" id="QJKJ01005777">
    <property type="protein sequence ID" value="RDX89047.1"/>
    <property type="molecule type" value="Genomic_DNA"/>
</dbReference>
<dbReference type="AlphaFoldDB" id="A0A371GER3"/>
<sequence>MDYGRMSNHLRLGSNDLWYGAPGRGRGRSCLRVGEREEIERVETTEATEREDHGSQLLLPAASVCPLLGADEFPEPLVLRRLVPLFVHATRHRQRPRVHVFQHLEQEIVVETRQPVTVTVATFHRLRLLHLPVSVRRRRTLHGWNQNHADVETPFCRVSLAVPES</sequence>
<dbReference type="Proteomes" id="UP000257109">
    <property type="component" value="Unassembled WGS sequence"/>
</dbReference>
<evidence type="ECO:0000313" key="1">
    <source>
        <dbReference type="EMBL" id="RDX89047.1"/>
    </source>
</evidence>
<protein>
    <submittedName>
        <fullName evidence="1">Uncharacterized protein</fullName>
    </submittedName>
</protein>
<proteinExistence type="predicted"/>